<dbReference type="OrthoDB" id="2148418at2759"/>
<feature type="region of interest" description="Disordered" evidence="1">
    <location>
        <begin position="1134"/>
        <end position="1155"/>
    </location>
</feature>
<feature type="region of interest" description="Disordered" evidence="1">
    <location>
        <begin position="1201"/>
        <end position="1221"/>
    </location>
</feature>
<gene>
    <name evidence="2" type="ORF">BN946_scf184799.g69</name>
</gene>
<feature type="region of interest" description="Disordered" evidence="1">
    <location>
        <begin position="275"/>
        <end position="368"/>
    </location>
</feature>
<reference evidence="2" key="1">
    <citation type="submission" date="2014-01" db="EMBL/GenBank/DDBJ databases">
        <title>The genome of the white-rot fungus Pycnoporus cinnabarinus: a basidiomycete model with a versatile arsenal for lignocellulosic biomass breakdown.</title>
        <authorList>
            <person name="Levasseur A."/>
            <person name="Lomascolo A."/>
            <person name="Ruiz-Duenas F.J."/>
            <person name="Uzan E."/>
            <person name="Piumi F."/>
            <person name="Kues U."/>
            <person name="Ram A.F.J."/>
            <person name="Murat C."/>
            <person name="Haon M."/>
            <person name="Benoit I."/>
            <person name="Arfi Y."/>
            <person name="Chevret D."/>
            <person name="Drula E."/>
            <person name="Kwon M.J."/>
            <person name="Gouret P."/>
            <person name="Lesage-Meessen L."/>
            <person name="Lombard V."/>
            <person name="Mariette J."/>
            <person name="Noirot C."/>
            <person name="Park J."/>
            <person name="Patyshakuliyeva A."/>
            <person name="Wieneger R.A.B."/>
            <person name="Wosten H.A.B."/>
            <person name="Martin F."/>
            <person name="Coutinho P.M."/>
            <person name="de Vries R."/>
            <person name="Martinez A.T."/>
            <person name="Klopp C."/>
            <person name="Pontarotti P."/>
            <person name="Henrissat B."/>
            <person name="Record E."/>
        </authorList>
    </citation>
    <scope>NUCLEOTIDE SEQUENCE [LARGE SCALE GENOMIC DNA]</scope>
    <source>
        <strain evidence="2">BRFM137</strain>
    </source>
</reference>
<proteinExistence type="predicted"/>
<feature type="region of interest" description="Disordered" evidence="1">
    <location>
        <begin position="152"/>
        <end position="197"/>
    </location>
</feature>
<dbReference type="HOGENOM" id="CLU_261535_0_0_1"/>
<feature type="compositionally biased region" description="Basic residues" evidence="1">
    <location>
        <begin position="1212"/>
        <end position="1221"/>
    </location>
</feature>
<name>A0A060S1X4_PYCCI</name>
<comment type="caution">
    <text evidence="2">The sequence shown here is derived from an EMBL/GenBank/DDBJ whole genome shotgun (WGS) entry which is preliminary data.</text>
</comment>
<evidence type="ECO:0000313" key="2">
    <source>
        <dbReference type="EMBL" id="CDO68342.1"/>
    </source>
</evidence>
<feature type="compositionally biased region" description="Polar residues" evidence="1">
    <location>
        <begin position="803"/>
        <end position="812"/>
    </location>
</feature>
<dbReference type="EMBL" id="CCBP010000011">
    <property type="protein sequence ID" value="CDO68342.1"/>
    <property type="molecule type" value="Genomic_DNA"/>
</dbReference>
<feature type="region of interest" description="Disordered" evidence="1">
    <location>
        <begin position="1"/>
        <end position="24"/>
    </location>
</feature>
<feature type="compositionally biased region" description="Basic and acidic residues" evidence="1">
    <location>
        <begin position="1020"/>
        <end position="1035"/>
    </location>
</feature>
<organism evidence="2 3">
    <name type="scientific">Pycnoporus cinnabarinus</name>
    <name type="common">Cinnabar-red polypore</name>
    <name type="synonym">Trametes cinnabarina</name>
    <dbReference type="NCBI Taxonomy" id="5643"/>
    <lineage>
        <taxon>Eukaryota</taxon>
        <taxon>Fungi</taxon>
        <taxon>Dikarya</taxon>
        <taxon>Basidiomycota</taxon>
        <taxon>Agaricomycotina</taxon>
        <taxon>Agaricomycetes</taxon>
        <taxon>Polyporales</taxon>
        <taxon>Polyporaceae</taxon>
        <taxon>Trametes</taxon>
    </lineage>
</organism>
<feature type="compositionally biased region" description="Polar residues" evidence="1">
    <location>
        <begin position="417"/>
        <end position="428"/>
    </location>
</feature>
<dbReference type="Proteomes" id="UP000029665">
    <property type="component" value="Unassembled WGS sequence"/>
</dbReference>
<feature type="region of interest" description="Disordered" evidence="1">
    <location>
        <begin position="401"/>
        <end position="478"/>
    </location>
</feature>
<dbReference type="OMA" id="MRASKWG"/>
<feature type="compositionally biased region" description="Polar residues" evidence="1">
    <location>
        <begin position="667"/>
        <end position="679"/>
    </location>
</feature>
<protein>
    <submittedName>
        <fullName evidence="2">Uncharacterized protein</fullName>
    </submittedName>
</protein>
<feature type="compositionally biased region" description="Pro residues" evidence="1">
    <location>
        <begin position="841"/>
        <end position="852"/>
    </location>
</feature>
<feature type="compositionally biased region" description="Polar residues" evidence="1">
    <location>
        <begin position="164"/>
        <end position="179"/>
    </location>
</feature>
<accession>A0A060S1X4</accession>
<feature type="compositionally biased region" description="Low complexity" evidence="1">
    <location>
        <begin position="1"/>
        <end position="22"/>
    </location>
</feature>
<feature type="compositionally biased region" description="Basic residues" evidence="1">
    <location>
        <begin position="918"/>
        <end position="930"/>
    </location>
</feature>
<dbReference type="AlphaFoldDB" id="A0A060S1X4"/>
<evidence type="ECO:0000256" key="1">
    <source>
        <dbReference type="SAM" id="MobiDB-lite"/>
    </source>
</evidence>
<feature type="compositionally biased region" description="Polar residues" evidence="1">
    <location>
        <begin position="186"/>
        <end position="197"/>
    </location>
</feature>
<keyword evidence="3" id="KW-1185">Reference proteome</keyword>
<sequence length="1221" mass="129569">MDSPLSILSSPSQASEPSSVASNRVFFGPVLSPEKRSARLSSAMVPLPLFPQQQPGSSSSREETPDEDGILDEPSVVLASRVLSAAGNPSPPPSPPLPPQTDALAFMDVQFLDAPVSPQPQQSSAAIHGGPLIPIEETAEPVAVSSPAVAFTPATRKSLPLDTGNVSQPDLINFDSFSASHDHDPPTSTQAQDQSRPLVQLSISTIDDLLSMSPHPPRTEQFPTQAIDERAVFPVEAQSDATSPEEMEVENSLILESDEPILSVPVADILHPQVEGLSESTQECDGETSPPPRRSSRPRKSRSSLPRTITSINPRPTDITANGAEETVECTAEQIVEGSQTSPVRKRKLKGIPQTLPLPMDNCTDTASPKRLPRVDIVRRDLGSLSPVSAAVLQQLLPGTVGESASRSTTPQPPQQSEQAGPSNQVPAPSTPPPQTVNLIFPKVGSQADGGASEIQRPRSPLRPFPLSPAKLDDTMRTPARRVPIAQAIAEGTYSAQKLPALFSAPRPTAAPGSPVFKRLALDDPARSPAKRVPMSEAIFVPPPSSPGKDKEVARPSSPVRPPTRERQRSGAIEPRPLPGRQERGSSAEPTTRLPALGRRPLFQKPASSDGVPSTSKARSALPFPLVQAQRLHPAIPEADESGLSVVRPPMGAANVAESRVKASPAKATSSLRQPSAGASSKIPRIGVKPYARPTAAGKREVAASKLPAPPASRVAPKSLRIVNVGSSSSGSSSDEGHGSVPPTSKPPRRPIAGPSSSEASSVHGLKRKRDTEGSQASAPAMKPVIMIRKVVPGMFNKGEPSSIATEQSPAKPSSPGKATGPIKARSAVHWKRPQTEIQQAPPPPAPVPPVPVSLKSPSPESTPGAFVPDVQPPVTEPSPAKAHEEPPPIPLTAPQSAPSVELPDGGPSDPPPDLKHKSGREHRRSTRSKRTQDHVPTTDVFGIVEPAPTRSARTTQTRRKPGPLPSETGGPFAGMSALALKTLTSANTIKNQQQVVVIKTEVVRKEGARPDSPTTKVRTALDRQREERMQQRKERAARRARRSGGDETGDASIVGEGHADTGADASFVSVDRDAEGQPLRHRRGPGDEDDYETPPRPERPVKRARFDGVEAQGGEKEVVPEKRVKWDKGLHTTVYLDDTPPRPRRNKDAAPSQKGCLTSAAKALRLDTMGNVLNAELPVGGIVRENIVVKKFVFDDDVEPEVASPAPVKSTRSKAKKTKS</sequence>
<feature type="region of interest" description="Disordered" evidence="1">
    <location>
        <begin position="504"/>
        <end position="619"/>
    </location>
</feature>
<dbReference type="STRING" id="5643.A0A060S1X4"/>
<feature type="region of interest" description="Disordered" evidence="1">
    <location>
        <begin position="42"/>
        <end position="132"/>
    </location>
</feature>
<evidence type="ECO:0000313" key="3">
    <source>
        <dbReference type="Proteomes" id="UP000029665"/>
    </source>
</evidence>
<feature type="compositionally biased region" description="Basic and acidic residues" evidence="1">
    <location>
        <begin position="1094"/>
        <end position="1120"/>
    </location>
</feature>
<feature type="region of interest" description="Disordered" evidence="1">
    <location>
        <begin position="1004"/>
        <end position="1120"/>
    </location>
</feature>
<feature type="compositionally biased region" description="Pro residues" evidence="1">
    <location>
        <begin position="89"/>
        <end position="99"/>
    </location>
</feature>
<feature type="region of interest" description="Disordered" evidence="1">
    <location>
        <begin position="654"/>
        <end position="974"/>
    </location>
</feature>